<dbReference type="InterPro" id="IPR008906">
    <property type="entry name" value="HATC_C_dom"/>
</dbReference>
<reference evidence="3 4" key="1">
    <citation type="journal article" date="2019" name="Commun. Biol.">
        <title>The bagworm genome reveals a unique fibroin gene that provides high tensile strength.</title>
        <authorList>
            <person name="Kono N."/>
            <person name="Nakamura H."/>
            <person name="Ohtoshi R."/>
            <person name="Tomita M."/>
            <person name="Numata K."/>
            <person name="Arakawa K."/>
        </authorList>
    </citation>
    <scope>NUCLEOTIDE SEQUENCE [LARGE SCALE GENOMIC DNA]</scope>
</reference>
<feature type="region of interest" description="Disordered" evidence="1">
    <location>
        <begin position="92"/>
        <end position="112"/>
    </location>
</feature>
<feature type="domain" description="HAT C-terminal dimerisation" evidence="2">
    <location>
        <begin position="152"/>
        <end position="228"/>
    </location>
</feature>
<evidence type="ECO:0000313" key="4">
    <source>
        <dbReference type="Proteomes" id="UP000299102"/>
    </source>
</evidence>
<dbReference type="PANTHER" id="PTHR47611:SF3">
    <property type="entry name" value="HAT C-TERMINAL DIMERISATION DOMAIN-CONTAINING PROTEIN"/>
    <property type="match status" value="1"/>
</dbReference>
<dbReference type="GO" id="GO:0046983">
    <property type="term" value="F:protein dimerization activity"/>
    <property type="evidence" value="ECO:0007669"/>
    <property type="project" value="InterPro"/>
</dbReference>
<dbReference type="Pfam" id="PF05699">
    <property type="entry name" value="Dimer_Tnp_hAT"/>
    <property type="match status" value="1"/>
</dbReference>
<comment type="caution">
    <text evidence="3">The sequence shown here is derived from an EMBL/GenBank/DDBJ whole genome shotgun (WGS) entry which is preliminary data.</text>
</comment>
<evidence type="ECO:0000259" key="2">
    <source>
        <dbReference type="Pfam" id="PF05699"/>
    </source>
</evidence>
<dbReference type="AlphaFoldDB" id="A0A4C1SDI8"/>
<accession>A0A4C1SDI8</accession>
<evidence type="ECO:0000313" key="3">
    <source>
        <dbReference type="EMBL" id="GBO99456.1"/>
    </source>
</evidence>
<proteinExistence type="predicted"/>
<organism evidence="3 4">
    <name type="scientific">Eumeta variegata</name>
    <name type="common">Bagworm moth</name>
    <name type="synonym">Eumeta japonica</name>
    <dbReference type="NCBI Taxonomy" id="151549"/>
    <lineage>
        <taxon>Eukaryota</taxon>
        <taxon>Metazoa</taxon>
        <taxon>Ecdysozoa</taxon>
        <taxon>Arthropoda</taxon>
        <taxon>Hexapoda</taxon>
        <taxon>Insecta</taxon>
        <taxon>Pterygota</taxon>
        <taxon>Neoptera</taxon>
        <taxon>Endopterygota</taxon>
        <taxon>Lepidoptera</taxon>
        <taxon>Glossata</taxon>
        <taxon>Ditrysia</taxon>
        <taxon>Tineoidea</taxon>
        <taxon>Psychidae</taxon>
        <taxon>Oiketicinae</taxon>
        <taxon>Eumeta</taxon>
    </lineage>
</organism>
<dbReference type="Proteomes" id="UP000299102">
    <property type="component" value="Unassembled WGS sequence"/>
</dbReference>
<feature type="compositionally biased region" description="Polar residues" evidence="1">
    <location>
        <begin position="97"/>
        <end position="111"/>
    </location>
</feature>
<keyword evidence="4" id="KW-1185">Reference proteome</keyword>
<name>A0A4C1SDI8_EUMVA</name>
<sequence>MHVVSDRTFGFGFGFGLVSAKNEFRPSFGYGLKSGETMALSSSPAIGFDRTRSSCSPYYFDVVGSQIQNTYLNSDEVDIATMEIENHMRIYADNSRETAGTSGQEPSSSYRLSPYEKDGGLWDVHDKSTSQAIQSSDASDKDDLSTQVKKNIEIYLAEPRLQRNADIYSYWDCSPFVSLRKVALKYLSAPPTTVSSEQLFSAAGQIYSDRRSNLLGENVDKLLFLTYNIRLFHYEY</sequence>
<dbReference type="SUPFAM" id="SSF53098">
    <property type="entry name" value="Ribonuclease H-like"/>
    <property type="match status" value="1"/>
</dbReference>
<dbReference type="OrthoDB" id="6925116at2759"/>
<dbReference type="InterPro" id="IPR012337">
    <property type="entry name" value="RNaseH-like_sf"/>
</dbReference>
<gene>
    <name evidence="3" type="primary">Zbed4</name>
    <name evidence="3" type="ORF">EVAR_99909_1</name>
</gene>
<dbReference type="PANTHER" id="PTHR47611">
    <property type="entry name" value="HAT DIMERISATION DOMAIN, C-TERMINAL"/>
    <property type="match status" value="1"/>
</dbReference>
<evidence type="ECO:0000256" key="1">
    <source>
        <dbReference type="SAM" id="MobiDB-lite"/>
    </source>
</evidence>
<dbReference type="EMBL" id="BGZK01006564">
    <property type="protein sequence ID" value="GBO99456.1"/>
    <property type="molecule type" value="Genomic_DNA"/>
</dbReference>
<dbReference type="STRING" id="151549.A0A4C1SDI8"/>
<protein>
    <submittedName>
        <fullName evidence="3">Zinc finger BED domain-containing protein 4</fullName>
    </submittedName>
</protein>